<proteinExistence type="predicted"/>
<dbReference type="InterPro" id="IPR014710">
    <property type="entry name" value="RmlC-like_jellyroll"/>
</dbReference>
<dbReference type="SUPFAM" id="SSF51182">
    <property type="entry name" value="RmlC-like cupins"/>
    <property type="match status" value="1"/>
</dbReference>
<dbReference type="Proteomes" id="UP000238327">
    <property type="component" value="Chromosome"/>
</dbReference>
<dbReference type="AlphaFoldDB" id="A0A2R3QQI4"/>
<dbReference type="RefSeq" id="WP_106738802.1">
    <property type="nucleotide sequence ID" value="NZ_CP027657.1"/>
</dbReference>
<gene>
    <name evidence="1" type="ORF">C7A17_15205</name>
</gene>
<dbReference type="OrthoDB" id="7059163at2"/>
<sequence length="290" mass="31662">MSLIHERNRAIRALIEEVRAAKAEEAGETPAFVARIKNAVNTLSQRSELFPIDSFPIKLNTHAGLYRLGEDADRQNALYITGGIYGKVQTQPHTHPAWVSMGAVKGLERNRIYQRIDDASVEGQGQLEVLEVTDVVPGAPAFIGSGLYHTLEVEDDIQTLHLHLYDAGLDDPANSGLPVFEAPDSRNYVRTPSAVQRQVVSGVHPSTFGEVSEALASGEPLEVIAVDHHNPLLEKLVTPRRVSLDDWEASSAGLQGSPEVPVVLVGQVKAVELAAQRLARLGYSYFTHLR</sequence>
<protein>
    <submittedName>
        <fullName evidence="1">Uncharacterized protein</fullName>
    </submittedName>
</protein>
<organism evidence="1 2">
    <name type="scientific">Ectopseudomonas mendocina</name>
    <name type="common">Pseudomonas mendocina</name>
    <dbReference type="NCBI Taxonomy" id="300"/>
    <lineage>
        <taxon>Bacteria</taxon>
        <taxon>Pseudomonadati</taxon>
        <taxon>Pseudomonadota</taxon>
        <taxon>Gammaproteobacteria</taxon>
        <taxon>Pseudomonadales</taxon>
        <taxon>Pseudomonadaceae</taxon>
        <taxon>Ectopseudomonas</taxon>
    </lineage>
</organism>
<evidence type="ECO:0000313" key="1">
    <source>
        <dbReference type="EMBL" id="AVO54056.1"/>
    </source>
</evidence>
<accession>A0A2R3QQI4</accession>
<evidence type="ECO:0000313" key="2">
    <source>
        <dbReference type="Proteomes" id="UP000238327"/>
    </source>
</evidence>
<dbReference type="InterPro" id="IPR011051">
    <property type="entry name" value="RmlC_Cupin_sf"/>
</dbReference>
<reference evidence="1 2" key="1">
    <citation type="submission" date="2018-03" db="EMBL/GenBank/DDBJ databases">
        <title>Complete genome sequence and methylome analysis of Pseudomonas mendocina NEB 698.</title>
        <authorList>
            <person name="Morgan R.D."/>
        </authorList>
    </citation>
    <scope>NUCLEOTIDE SEQUENCE [LARGE SCALE GENOMIC DNA]</scope>
    <source>
        <strain evidence="1 2">NEB698</strain>
    </source>
</reference>
<dbReference type="EMBL" id="CP027657">
    <property type="protein sequence ID" value="AVO54056.1"/>
    <property type="molecule type" value="Genomic_DNA"/>
</dbReference>
<name>A0A2R3QQI4_ECTME</name>
<dbReference type="Gene3D" id="2.60.120.10">
    <property type="entry name" value="Jelly Rolls"/>
    <property type="match status" value="1"/>
</dbReference>